<feature type="binding site" evidence="7">
    <location>
        <begin position="310"/>
        <end position="312"/>
    </location>
    <ligand>
        <name>substrate</name>
    </ligand>
</feature>
<comment type="similarity">
    <text evidence="1 5">Belongs to the metallo-dependent hydrolases superfamily. NagA family.</text>
</comment>
<dbReference type="SUPFAM" id="SSF51556">
    <property type="entry name" value="Metallo-dependent hydrolases"/>
    <property type="match status" value="1"/>
</dbReference>
<feature type="domain" description="Amidohydrolase-related" evidence="9">
    <location>
        <begin position="53"/>
        <end position="383"/>
    </location>
</feature>
<dbReference type="GO" id="GO:0008448">
    <property type="term" value="F:N-acetylglucosamine-6-phosphate deacetylase activity"/>
    <property type="evidence" value="ECO:0007669"/>
    <property type="project" value="UniProtKB-EC"/>
</dbReference>
<feature type="binding site" evidence="7">
    <location>
        <position position="142"/>
    </location>
    <ligand>
        <name>substrate</name>
    </ligand>
</feature>
<evidence type="ECO:0000256" key="7">
    <source>
        <dbReference type="PIRSR" id="PIRSR038994-2"/>
    </source>
</evidence>
<dbReference type="NCBIfam" id="TIGR00221">
    <property type="entry name" value="nagA"/>
    <property type="match status" value="1"/>
</dbReference>
<evidence type="ECO:0000256" key="6">
    <source>
        <dbReference type="PIRSR" id="PIRSR038994-1"/>
    </source>
</evidence>
<dbReference type="Gene3D" id="3.20.20.140">
    <property type="entry name" value="Metal-dependent hydrolases"/>
    <property type="match status" value="1"/>
</dbReference>
<dbReference type="GO" id="GO:0006046">
    <property type="term" value="P:N-acetylglucosamine catabolic process"/>
    <property type="evidence" value="ECO:0007669"/>
    <property type="project" value="TreeGrafter"/>
</dbReference>
<feature type="active site" description="Proton donor/acceptor" evidence="6">
    <location>
        <position position="277"/>
    </location>
</feature>
<proteinExistence type="inferred from homology"/>
<evidence type="ECO:0000313" key="10">
    <source>
        <dbReference type="EMBL" id="MCP8885575.1"/>
    </source>
</evidence>
<dbReference type="InterPro" id="IPR011059">
    <property type="entry name" value="Metal-dep_hydrolase_composite"/>
</dbReference>
<evidence type="ECO:0000256" key="8">
    <source>
        <dbReference type="PIRSR" id="PIRSR038994-3"/>
    </source>
</evidence>
<feature type="binding site" evidence="7">
    <location>
        <position position="253"/>
    </location>
    <ligand>
        <name>substrate</name>
    </ligand>
</feature>
<feature type="binding site" evidence="8">
    <location>
        <position position="197"/>
    </location>
    <ligand>
        <name>Zn(2+)</name>
        <dbReference type="ChEBI" id="CHEBI:29105"/>
    </ligand>
</feature>
<comment type="caution">
    <text evidence="10">The sequence shown here is derived from an EMBL/GenBank/DDBJ whole genome shotgun (WGS) entry which is preliminary data.</text>
</comment>
<dbReference type="InterPro" id="IPR006680">
    <property type="entry name" value="Amidohydro-rel"/>
</dbReference>
<name>A0A9Q4AKX4_9HYPH</name>
<keyword evidence="11" id="KW-1185">Reference proteome</keyword>
<dbReference type="PANTHER" id="PTHR11113:SF14">
    <property type="entry name" value="N-ACETYLGLUCOSAMINE-6-PHOSPHATE DEACETYLASE"/>
    <property type="match status" value="1"/>
</dbReference>
<dbReference type="SUPFAM" id="SSF51338">
    <property type="entry name" value="Composite domain of metallo-dependent hydrolases"/>
    <property type="match status" value="1"/>
</dbReference>
<dbReference type="PANTHER" id="PTHR11113">
    <property type="entry name" value="N-ACETYLGLUCOSAMINE-6-PHOSPHATE DEACETYLASE"/>
    <property type="match status" value="1"/>
</dbReference>
<dbReference type="GO" id="GO:0046872">
    <property type="term" value="F:metal ion binding"/>
    <property type="evidence" value="ECO:0007669"/>
    <property type="project" value="UniProtKB-KW"/>
</dbReference>
<evidence type="ECO:0000313" key="11">
    <source>
        <dbReference type="Proteomes" id="UP001060275"/>
    </source>
</evidence>
<dbReference type="Proteomes" id="UP001060275">
    <property type="component" value="Unassembled WGS sequence"/>
</dbReference>
<evidence type="ECO:0000259" key="9">
    <source>
        <dbReference type="Pfam" id="PF01979"/>
    </source>
</evidence>
<dbReference type="PIRSF" id="PIRSF038994">
    <property type="entry name" value="NagA"/>
    <property type="match status" value="1"/>
</dbReference>
<keyword evidence="2 8" id="KW-0479">Metal-binding</keyword>
<organism evidence="10 11">
    <name type="scientific">Devosia ureilytica</name>
    <dbReference type="NCBI Taxonomy" id="2952754"/>
    <lineage>
        <taxon>Bacteria</taxon>
        <taxon>Pseudomonadati</taxon>
        <taxon>Pseudomonadota</taxon>
        <taxon>Alphaproteobacteria</taxon>
        <taxon>Hyphomicrobiales</taxon>
        <taxon>Devosiaceae</taxon>
        <taxon>Devosia</taxon>
    </lineage>
</organism>
<dbReference type="Pfam" id="PF01979">
    <property type="entry name" value="Amidohydro_1"/>
    <property type="match status" value="1"/>
</dbReference>
<dbReference type="CDD" id="cd00854">
    <property type="entry name" value="NagA"/>
    <property type="match status" value="1"/>
</dbReference>
<sequence>MSDLLAISGARIFDGEDWHDDAALLVEFGYVAGIVSCDAVPDHAERVALDGGMLVPGFIDLQVNGGGGVLFNNAPTLEAIRTICSAHARFGTTALLPTLITDTAAVRDQAIAAGIAADEERLPGFIGLHLEGPHLAPARKGTHDPALIRPMSDADLARLVAAAQALPNLVCTVAAETVPPARIAALVAAGAVVSIGHSDASYDVASAAFDAGASMATHLFNAMSQLGNREPGVVGAVLDRPEVNAGLIADGIHVHVASMRAALRAKRAPGHLFLVTDSMSQTGTDLTSFELNGRTITRADGALRLSDGTLAGADLDMIDAVNFMIDVIGLAPAEAFRMAALYPARAIGRAETLGHLRPSAAASFVHLSDARQVQSTWIAGEKVWSS</sequence>
<keyword evidence="4 5" id="KW-0119">Carbohydrate metabolism</keyword>
<evidence type="ECO:0000256" key="1">
    <source>
        <dbReference type="ARBA" id="ARBA00010716"/>
    </source>
</evidence>
<accession>A0A9Q4AKX4</accession>
<feature type="binding site" evidence="7">
    <location>
        <begin position="221"/>
        <end position="222"/>
    </location>
    <ligand>
        <name>substrate</name>
    </ligand>
</feature>
<keyword evidence="3 5" id="KW-0378">Hydrolase</keyword>
<evidence type="ECO:0000256" key="4">
    <source>
        <dbReference type="ARBA" id="ARBA00023277"/>
    </source>
</evidence>
<reference evidence="10" key="1">
    <citation type="submission" date="2022-06" db="EMBL/GenBank/DDBJ databases">
        <title>Devosia sp. XJ19-45 genome assembly.</title>
        <authorList>
            <person name="Li B."/>
            <person name="Cai M."/>
            <person name="Nie G."/>
            <person name="Li W."/>
        </authorList>
    </citation>
    <scope>NUCLEOTIDE SEQUENCE</scope>
    <source>
        <strain evidence="10">XJ19-45</strain>
    </source>
</reference>
<dbReference type="EC" id="3.5.1.25" evidence="10"/>
<protein>
    <submittedName>
        <fullName evidence="10">N-acetylglucosamine-6-phosphate deacetylase</fullName>
        <ecNumber evidence="10">3.5.1.25</ecNumber>
    </submittedName>
</protein>
<dbReference type="RefSeq" id="WP_254673206.1">
    <property type="nucleotide sequence ID" value="NZ_JAMWDU010000001.1"/>
</dbReference>
<gene>
    <name evidence="10" type="primary">nagA</name>
    <name evidence="10" type="ORF">NF348_00455</name>
</gene>
<evidence type="ECO:0000256" key="3">
    <source>
        <dbReference type="ARBA" id="ARBA00022801"/>
    </source>
</evidence>
<evidence type="ECO:0000256" key="2">
    <source>
        <dbReference type="ARBA" id="ARBA00022723"/>
    </source>
</evidence>
<comment type="cofactor">
    <cofactor evidence="8">
        <name>a divalent metal cation</name>
        <dbReference type="ChEBI" id="CHEBI:60240"/>
    </cofactor>
    <text evidence="8">Binds 1 divalent metal cation per subunit.</text>
</comment>
<feature type="binding site" evidence="8">
    <location>
        <position position="218"/>
    </location>
    <ligand>
        <name>Zn(2+)</name>
        <dbReference type="ChEBI" id="CHEBI:29105"/>
    </ligand>
</feature>
<dbReference type="Gene3D" id="2.30.40.10">
    <property type="entry name" value="Urease, subunit C, domain 1"/>
    <property type="match status" value="1"/>
</dbReference>
<dbReference type="EMBL" id="JAMWDU010000001">
    <property type="protein sequence ID" value="MCP8885575.1"/>
    <property type="molecule type" value="Genomic_DNA"/>
</dbReference>
<feature type="binding site" evidence="8">
    <location>
        <position position="131"/>
    </location>
    <ligand>
        <name>Zn(2+)</name>
        <dbReference type="ChEBI" id="CHEBI:29105"/>
    </ligand>
</feature>
<evidence type="ECO:0000256" key="5">
    <source>
        <dbReference type="PIRNR" id="PIRNR038994"/>
    </source>
</evidence>
<dbReference type="AlphaFoldDB" id="A0A9Q4AKX4"/>
<feature type="binding site" evidence="7">
    <location>
        <position position="229"/>
    </location>
    <ligand>
        <name>substrate</name>
    </ligand>
</feature>
<dbReference type="InterPro" id="IPR003764">
    <property type="entry name" value="GlcNAc_6-P_deAcase"/>
</dbReference>
<dbReference type="InterPro" id="IPR032466">
    <property type="entry name" value="Metal_Hydrolase"/>
</dbReference>